<dbReference type="Proteomes" id="UP001469553">
    <property type="component" value="Unassembled WGS sequence"/>
</dbReference>
<keyword evidence="2" id="KW-1185">Reference proteome</keyword>
<evidence type="ECO:0000313" key="1">
    <source>
        <dbReference type="EMBL" id="MEQ2305534.1"/>
    </source>
</evidence>
<sequence length="66" mass="7511">MLTGKATETFRSRRLAEEWLQRSALMAPVLNLLGDPSDETAPKEGHTWFLCLVLPPWDVHSLSVYQ</sequence>
<organism evidence="1 2">
    <name type="scientific">Ameca splendens</name>
    <dbReference type="NCBI Taxonomy" id="208324"/>
    <lineage>
        <taxon>Eukaryota</taxon>
        <taxon>Metazoa</taxon>
        <taxon>Chordata</taxon>
        <taxon>Craniata</taxon>
        <taxon>Vertebrata</taxon>
        <taxon>Euteleostomi</taxon>
        <taxon>Actinopterygii</taxon>
        <taxon>Neopterygii</taxon>
        <taxon>Teleostei</taxon>
        <taxon>Neoteleostei</taxon>
        <taxon>Acanthomorphata</taxon>
        <taxon>Ovalentaria</taxon>
        <taxon>Atherinomorphae</taxon>
        <taxon>Cyprinodontiformes</taxon>
        <taxon>Goodeidae</taxon>
        <taxon>Ameca</taxon>
    </lineage>
</organism>
<dbReference type="EMBL" id="JAHRIP010063987">
    <property type="protein sequence ID" value="MEQ2305534.1"/>
    <property type="molecule type" value="Genomic_DNA"/>
</dbReference>
<comment type="caution">
    <text evidence="1">The sequence shown here is derived from an EMBL/GenBank/DDBJ whole genome shotgun (WGS) entry which is preliminary data.</text>
</comment>
<protein>
    <submittedName>
        <fullName evidence="1">Uncharacterized protein</fullName>
    </submittedName>
</protein>
<name>A0ABV0ZH23_9TELE</name>
<evidence type="ECO:0000313" key="2">
    <source>
        <dbReference type="Proteomes" id="UP001469553"/>
    </source>
</evidence>
<proteinExistence type="predicted"/>
<accession>A0ABV0ZH23</accession>
<gene>
    <name evidence="1" type="ORF">AMECASPLE_038918</name>
</gene>
<reference evidence="1 2" key="1">
    <citation type="submission" date="2021-06" db="EMBL/GenBank/DDBJ databases">
        <authorList>
            <person name="Palmer J.M."/>
        </authorList>
    </citation>
    <scope>NUCLEOTIDE SEQUENCE [LARGE SCALE GENOMIC DNA]</scope>
    <source>
        <strain evidence="1 2">AS_MEX2019</strain>
        <tissue evidence="1">Muscle</tissue>
    </source>
</reference>